<proteinExistence type="predicted"/>
<protein>
    <submittedName>
        <fullName evidence="1">Uncharacterized protein</fullName>
    </submittedName>
</protein>
<dbReference type="InterPro" id="IPR029058">
    <property type="entry name" value="AB_hydrolase_fold"/>
</dbReference>
<name>A0A381XQ66_9ZZZZ</name>
<evidence type="ECO:0000313" key="1">
    <source>
        <dbReference type="EMBL" id="SVA66899.1"/>
    </source>
</evidence>
<dbReference type="AlphaFoldDB" id="A0A381XQ66"/>
<reference evidence="1" key="1">
    <citation type="submission" date="2018-05" db="EMBL/GenBank/DDBJ databases">
        <authorList>
            <person name="Lanie J.A."/>
            <person name="Ng W.-L."/>
            <person name="Kazmierczak K.M."/>
            <person name="Andrzejewski T.M."/>
            <person name="Davidsen T.M."/>
            <person name="Wayne K.J."/>
            <person name="Tettelin H."/>
            <person name="Glass J.I."/>
            <person name="Rusch D."/>
            <person name="Podicherti R."/>
            <person name="Tsui H.-C.T."/>
            <person name="Winkler M.E."/>
        </authorList>
    </citation>
    <scope>NUCLEOTIDE SEQUENCE</scope>
</reference>
<accession>A0A381XQ66</accession>
<dbReference type="EMBL" id="UINC01015983">
    <property type="protein sequence ID" value="SVA66899.1"/>
    <property type="molecule type" value="Genomic_DNA"/>
</dbReference>
<organism evidence="1">
    <name type="scientific">marine metagenome</name>
    <dbReference type="NCBI Taxonomy" id="408172"/>
    <lineage>
        <taxon>unclassified sequences</taxon>
        <taxon>metagenomes</taxon>
        <taxon>ecological metagenomes</taxon>
    </lineage>
</organism>
<feature type="non-terminal residue" evidence="1">
    <location>
        <position position="1"/>
    </location>
</feature>
<gene>
    <name evidence="1" type="ORF">METZ01_LOCUS119753</name>
</gene>
<sequence length="388" mass="42494">VKPTFIALLALCLCLHVAVSAEDTYLDTLVKLRVPKKENKRSTEGGLEHVPFRIWLPEGVKTIRGVTFNPFYTKAVTQKHWQAACRQWGFGILAANFFGAKNDEIPGMIDAALTTFAKESGHGELAQAKLCPVGMSAGAGMSTRIAEHLPERVIAVGPVCLEVGPRDAKSMEIPMLTVFGDRDGKQYEKLMAKLPEARTQGGRFGIAPQWGRKHEFARANNLLMPLFDAAIRVRLGKSGEPLKPFGEKDGWLGDVSGWKEGGSEIVPFEKYKGDKAKACWFPDAKTAYAWQAFVTFKPQLKLKNPPGLGDGQPFILHKVGEAIEVQVAGKPKTKGAIEVWAGTKRLGELAEGKLTVKFSQPGFYPVFLKALNDEGAVIRSRPNTLIVQ</sequence>
<dbReference type="SUPFAM" id="SSF53474">
    <property type="entry name" value="alpha/beta-Hydrolases"/>
    <property type="match status" value="1"/>
</dbReference>
<dbReference type="Gene3D" id="3.40.50.1820">
    <property type="entry name" value="alpha/beta hydrolase"/>
    <property type="match status" value="1"/>
</dbReference>